<comment type="caution">
    <text evidence="2">The sequence shown here is derived from an EMBL/GenBank/DDBJ whole genome shotgun (WGS) entry which is preliminary data.</text>
</comment>
<sequence>MKTSTKRMGALVALLGVTASLTACGGGSANTVEPGTVNTNTEQTDFKIISGISALSGGYDSNEVLNTMAQNAGVSITWDTMSDSLSEQVNIRIAGNDLPDAFNAVGFSNYDLTNYGQDGTFIDLTPYITEEYMPNLTKILEEHPDIRAAITMDDGCIYGLPSGEQMGTAGIGKEEDYNIYTIPQYSMINKAWLDELGLEVPTTLDELHDALEAFKENDMSATYYGNEASSTIPMSFGIDQWCWGQNIFYAGFGFTNWTNDICADLVLQPDGTVNFVSDDDNYRAALEYFHNWFAEGLIDQEAFSQTDTQYMAKCSQGEVGVATWWYIEELMGDYADDYVFLPVLEGPDGSCNVTVRDGGGINSGNLSITSACESPINLLKFYDQWYDPENVMQLQYGPIGTYFTEQDENGLWQSISDEEAQQKFGKSAGEVKSEYEVYGPKLILSDYYATTFEMEPRAVERLTDLYDYWMPFVKDTTTYPIDCVYTEDELDTIDKWRVDFENFVAEQEATWLRDGGITDDTWNAYKENLNSYGMQELLEVYQAAYDRYEETAGAADTTAPATAESAA</sequence>
<evidence type="ECO:0000313" key="2">
    <source>
        <dbReference type="EMBL" id="HJG27404.1"/>
    </source>
</evidence>
<name>A0A921IHT7_9FIRM</name>
<feature type="signal peptide" evidence="1">
    <location>
        <begin position="1"/>
        <end position="25"/>
    </location>
</feature>
<dbReference type="EMBL" id="DYVE01000056">
    <property type="protein sequence ID" value="HJG27404.1"/>
    <property type="molecule type" value="Genomic_DNA"/>
</dbReference>
<gene>
    <name evidence="2" type="ORF">K8V20_01985</name>
</gene>
<dbReference type="Gene3D" id="3.40.190.10">
    <property type="entry name" value="Periplasmic binding protein-like II"/>
    <property type="match status" value="2"/>
</dbReference>
<proteinExistence type="predicted"/>
<evidence type="ECO:0000313" key="3">
    <source>
        <dbReference type="Proteomes" id="UP000782880"/>
    </source>
</evidence>
<dbReference type="Proteomes" id="UP000782880">
    <property type="component" value="Unassembled WGS sequence"/>
</dbReference>
<feature type="chain" id="PRO_5039307938" evidence="1">
    <location>
        <begin position="26"/>
        <end position="567"/>
    </location>
</feature>
<accession>A0A921IHT7</accession>
<dbReference type="SUPFAM" id="SSF53850">
    <property type="entry name" value="Periplasmic binding protein-like II"/>
    <property type="match status" value="1"/>
</dbReference>
<reference evidence="2" key="1">
    <citation type="journal article" date="2021" name="PeerJ">
        <title>Extensive microbial diversity within the chicken gut microbiome revealed by metagenomics and culture.</title>
        <authorList>
            <person name="Gilroy R."/>
            <person name="Ravi A."/>
            <person name="Getino M."/>
            <person name="Pursley I."/>
            <person name="Horton D.L."/>
            <person name="Alikhan N.F."/>
            <person name="Baker D."/>
            <person name="Gharbi K."/>
            <person name="Hall N."/>
            <person name="Watson M."/>
            <person name="Adriaenssens E.M."/>
            <person name="Foster-Nyarko E."/>
            <person name="Jarju S."/>
            <person name="Secka A."/>
            <person name="Antonio M."/>
            <person name="Oren A."/>
            <person name="Chaudhuri R.R."/>
            <person name="La Ragione R."/>
            <person name="Hildebrand F."/>
            <person name="Pallen M.J."/>
        </authorList>
    </citation>
    <scope>NUCLEOTIDE SEQUENCE</scope>
    <source>
        <strain evidence="2">ChiBcec21-2208</strain>
    </source>
</reference>
<dbReference type="PROSITE" id="PS51257">
    <property type="entry name" value="PROKAR_LIPOPROTEIN"/>
    <property type="match status" value="1"/>
</dbReference>
<dbReference type="AlphaFoldDB" id="A0A921IHT7"/>
<dbReference type="InterPro" id="IPR050490">
    <property type="entry name" value="Bact_solute-bd_prot1"/>
</dbReference>
<organism evidence="2 3">
    <name type="scientific">Subdoligranulum variabile</name>
    <dbReference type="NCBI Taxonomy" id="214851"/>
    <lineage>
        <taxon>Bacteria</taxon>
        <taxon>Bacillati</taxon>
        <taxon>Bacillota</taxon>
        <taxon>Clostridia</taxon>
        <taxon>Eubacteriales</taxon>
        <taxon>Oscillospiraceae</taxon>
        <taxon>Subdoligranulum</taxon>
    </lineage>
</organism>
<reference evidence="2" key="2">
    <citation type="submission" date="2021-09" db="EMBL/GenBank/DDBJ databases">
        <authorList>
            <person name="Gilroy R."/>
        </authorList>
    </citation>
    <scope>NUCLEOTIDE SEQUENCE</scope>
    <source>
        <strain evidence="2">ChiBcec21-2208</strain>
    </source>
</reference>
<keyword evidence="1" id="KW-0732">Signal</keyword>
<dbReference type="PANTHER" id="PTHR43649:SF12">
    <property type="entry name" value="DIACETYLCHITOBIOSE BINDING PROTEIN DASA"/>
    <property type="match status" value="1"/>
</dbReference>
<dbReference type="PANTHER" id="PTHR43649">
    <property type="entry name" value="ARABINOSE-BINDING PROTEIN-RELATED"/>
    <property type="match status" value="1"/>
</dbReference>
<evidence type="ECO:0000256" key="1">
    <source>
        <dbReference type="SAM" id="SignalP"/>
    </source>
</evidence>
<protein>
    <submittedName>
        <fullName evidence="2">Extracellular solute-binding protein</fullName>
    </submittedName>
</protein>